<dbReference type="Proteomes" id="UP000007800">
    <property type="component" value="Unassembled WGS sequence"/>
</dbReference>
<dbReference type="InterPro" id="IPR026983">
    <property type="entry name" value="DHC"/>
</dbReference>
<evidence type="ECO:0000256" key="8">
    <source>
        <dbReference type="ARBA" id="ARBA00022741"/>
    </source>
</evidence>
<keyword evidence="6" id="KW-0493">Microtubule</keyword>
<keyword evidence="14" id="KW-0206">Cytoskeleton</keyword>
<dbReference type="GO" id="GO:0005938">
    <property type="term" value="C:cell cortex"/>
    <property type="evidence" value="ECO:0007669"/>
    <property type="project" value="UniProtKB-ARBA"/>
</dbReference>
<keyword evidence="9" id="KW-0067">ATP-binding</keyword>
<evidence type="ECO:0000313" key="18">
    <source>
        <dbReference type="EMBL" id="EER01209.1"/>
    </source>
</evidence>
<evidence type="ECO:0000313" key="19">
    <source>
        <dbReference type="Proteomes" id="UP000007800"/>
    </source>
</evidence>
<gene>
    <name evidence="18" type="ORF">Pmar_PMAR005038</name>
</gene>
<dbReference type="GO" id="GO:0000741">
    <property type="term" value="P:karyogamy"/>
    <property type="evidence" value="ECO:0007669"/>
    <property type="project" value="UniProtKB-KW"/>
</dbReference>
<dbReference type="PANTHER" id="PTHR45703">
    <property type="entry name" value="DYNEIN HEAVY CHAIN"/>
    <property type="match status" value="1"/>
</dbReference>
<dbReference type="Gene3D" id="1.10.472.130">
    <property type="match status" value="1"/>
</dbReference>
<comment type="function">
    <text evidence="16">Cytoplasmic dynein acts as a motor for the intracellular retrograde motility of vesicles and organelles along microtubules. Dynein has ATPase activity; the force-producing power stroke is thought to occur on release of ADP. Required to maintain uniform nuclear distribution in hyphae. May play an important role in the proper orientation of the mitotic spindle into the budding daughter cell yeast. Probably required for normal progression of the cell cycle.</text>
</comment>
<name>C5LPY4_PERM5</name>
<dbReference type="Pfam" id="PF12780">
    <property type="entry name" value="AAA_8"/>
    <property type="match status" value="1"/>
</dbReference>
<dbReference type="CDD" id="cd00009">
    <property type="entry name" value="AAA"/>
    <property type="match status" value="2"/>
</dbReference>
<dbReference type="EMBL" id="GG684347">
    <property type="protein sequence ID" value="EER01209.1"/>
    <property type="molecule type" value="Genomic_DNA"/>
</dbReference>
<evidence type="ECO:0000256" key="15">
    <source>
        <dbReference type="ARBA" id="ARBA00023273"/>
    </source>
</evidence>
<evidence type="ECO:0000256" key="10">
    <source>
        <dbReference type="ARBA" id="ARBA00023017"/>
    </source>
</evidence>
<dbReference type="Gene3D" id="1.20.920.30">
    <property type="match status" value="1"/>
</dbReference>
<organism evidence="19">
    <name type="scientific">Perkinsus marinus (strain ATCC 50983 / TXsc)</name>
    <dbReference type="NCBI Taxonomy" id="423536"/>
    <lineage>
        <taxon>Eukaryota</taxon>
        <taxon>Sar</taxon>
        <taxon>Alveolata</taxon>
        <taxon>Perkinsozoa</taxon>
        <taxon>Perkinsea</taxon>
        <taxon>Perkinsida</taxon>
        <taxon>Perkinsidae</taxon>
        <taxon>Perkinsus</taxon>
    </lineage>
</organism>
<dbReference type="GO" id="GO:0008569">
    <property type="term" value="F:minus-end-directed microtubule motor activity"/>
    <property type="evidence" value="ECO:0007669"/>
    <property type="project" value="UniProtKB-ARBA"/>
</dbReference>
<keyword evidence="15" id="KW-0966">Cell projection</keyword>
<evidence type="ECO:0000256" key="12">
    <source>
        <dbReference type="ARBA" id="ARBA00023069"/>
    </source>
</evidence>
<evidence type="ECO:0000256" key="4">
    <source>
        <dbReference type="ARBA" id="ARBA00022459"/>
    </source>
</evidence>
<dbReference type="OrthoDB" id="447173at2759"/>
<evidence type="ECO:0000259" key="17">
    <source>
        <dbReference type="SMART" id="SM00382"/>
    </source>
</evidence>
<dbReference type="AlphaFoldDB" id="C5LPY4"/>
<comment type="subcellular location">
    <subcellularLocation>
        <location evidence="1">Cell projection</location>
        <location evidence="1">Cilium</location>
    </subcellularLocation>
    <subcellularLocation>
        <location evidence="2">Cytoplasm</location>
        <location evidence="2">Cytoskeleton</location>
    </subcellularLocation>
</comment>
<dbReference type="FunFam" id="3.40.50.300:FF:000996">
    <property type="entry name" value="Cytoplasmic dynein heavy chain"/>
    <property type="match status" value="1"/>
</dbReference>
<dbReference type="InterPro" id="IPR041466">
    <property type="entry name" value="Dynein_AAA5_ext"/>
</dbReference>
<keyword evidence="11" id="KW-0175">Coiled coil</keyword>
<accession>C5LPY4</accession>
<protein>
    <recommendedName>
        <fullName evidence="3">Dynein heavy chain, cytoplasmic</fullName>
    </recommendedName>
</protein>
<dbReference type="GO" id="GO:0051959">
    <property type="term" value="F:dynein light intermediate chain binding"/>
    <property type="evidence" value="ECO:0007669"/>
    <property type="project" value="InterPro"/>
</dbReference>
<dbReference type="FunFam" id="1.10.8.710:FF:000001">
    <property type="entry name" value="Dynein axonemal heavy chain 2"/>
    <property type="match status" value="1"/>
</dbReference>
<dbReference type="Pfam" id="PF12775">
    <property type="entry name" value="AAA_7"/>
    <property type="match status" value="1"/>
</dbReference>
<dbReference type="SMART" id="SM00382">
    <property type="entry name" value="AAA"/>
    <property type="match status" value="3"/>
</dbReference>
<keyword evidence="8" id="KW-0547">Nucleotide-binding</keyword>
<feature type="domain" description="AAA+ ATPase" evidence="17">
    <location>
        <begin position="999"/>
        <end position="1132"/>
    </location>
</feature>
<dbReference type="GO" id="GO:0030473">
    <property type="term" value="P:nuclear migration along microtubule"/>
    <property type="evidence" value="ECO:0007669"/>
    <property type="project" value="UniProtKB-ARBA"/>
</dbReference>
<dbReference type="GO" id="GO:0005929">
    <property type="term" value="C:cilium"/>
    <property type="evidence" value="ECO:0007669"/>
    <property type="project" value="UniProtKB-SubCell"/>
</dbReference>
<dbReference type="GO" id="GO:0005524">
    <property type="term" value="F:ATP binding"/>
    <property type="evidence" value="ECO:0007669"/>
    <property type="project" value="UniProtKB-KW"/>
</dbReference>
<dbReference type="GO" id="GO:1902850">
    <property type="term" value="P:microtubule cytoskeleton organization involved in mitosis"/>
    <property type="evidence" value="ECO:0007669"/>
    <property type="project" value="UniProtKB-ARBA"/>
</dbReference>
<evidence type="ECO:0000256" key="16">
    <source>
        <dbReference type="ARBA" id="ARBA00053342"/>
    </source>
</evidence>
<dbReference type="Gene3D" id="1.10.8.710">
    <property type="match status" value="1"/>
</dbReference>
<feature type="domain" description="AAA+ ATPase" evidence="17">
    <location>
        <begin position="647"/>
        <end position="807"/>
    </location>
</feature>
<keyword evidence="7" id="KW-0677">Repeat</keyword>
<evidence type="ECO:0000256" key="3">
    <source>
        <dbReference type="ARBA" id="ARBA00022197"/>
    </source>
</evidence>
<dbReference type="InterPro" id="IPR027417">
    <property type="entry name" value="P-loop_NTPase"/>
</dbReference>
<dbReference type="InterPro" id="IPR003593">
    <property type="entry name" value="AAA+_ATPase"/>
</dbReference>
<dbReference type="InterPro" id="IPR054354">
    <property type="entry name" value="DYNC2H1-like_lid"/>
</dbReference>
<keyword evidence="13" id="KW-0505">Motor protein</keyword>
<evidence type="ECO:0000256" key="5">
    <source>
        <dbReference type="ARBA" id="ARBA00022490"/>
    </source>
</evidence>
<keyword evidence="12" id="KW-0969">Cilium</keyword>
<dbReference type="FunFam" id="3.40.50.300:FF:002357">
    <property type="entry name" value="Glutathione S-transferase class-mu 26 kDa isozyme"/>
    <property type="match status" value="1"/>
</dbReference>
<dbReference type="OMA" id="ENITHAM"/>
<evidence type="ECO:0000256" key="14">
    <source>
        <dbReference type="ARBA" id="ARBA00023212"/>
    </source>
</evidence>
<dbReference type="PANTHER" id="PTHR45703:SF36">
    <property type="entry name" value="DYNEIN HEAVY CHAIN, CYTOPLASMIC"/>
    <property type="match status" value="1"/>
</dbReference>
<proteinExistence type="predicted"/>
<keyword evidence="5" id="KW-0963">Cytoplasm</keyword>
<dbReference type="InterPro" id="IPR043157">
    <property type="entry name" value="Dynein_AAA1S"/>
</dbReference>
<dbReference type="SUPFAM" id="SSF52540">
    <property type="entry name" value="P-loop containing nucleoside triphosphate hydrolases"/>
    <property type="match status" value="4"/>
</dbReference>
<evidence type="ECO:0000256" key="2">
    <source>
        <dbReference type="ARBA" id="ARBA00004245"/>
    </source>
</evidence>
<keyword evidence="4" id="KW-0415">Karyogamy</keyword>
<evidence type="ECO:0000256" key="11">
    <source>
        <dbReference type="ARBA" id="ARBA00023054"/>
    </source>
</evidence>
<dbReference type="RefSeq" id="XP_002768491.1">
    <property type="nucleotide sequence ID" value="XM_002768445.1"/>
</dbReference>
<dbReference type="GeneID" id="9058404"/>
<evidence type="ECO:0000256" key="13">
    <source>
        <dbReference type="ARBA" id="ARBA00023175"/>
    </source>
</evidence>
<feature type="domain" description="AAA+ ATPase" evidence="17">
    <location>
        <begin position="290"/>
        <end position="444"/>
    </location>
</feature>
<reference evidence="18 19" key="1">
    <citation type="submission" date="2008-07" db="EMBL/GenBank/DDBJ databases">
        <authorList>
            <person name="El-Sayed N."/>
            <person name="Caler E."/>
            <person name="Inman J."/>
            <person name="Amedeo P."/>
            <person name="Hass B."/>
            <person name="Wortman J."/>
        </authorList>
    </citation>
    <scope>NUCLEOTIDE SEQUENCE [LARGE SCALE GENOMIC DNA]</scope>
    <source>
        <strain evidence="19">ATCC 50983 / TXsc</strain>
    </source>
</reference>
<evidence type="ECO:0000256" key="1">
    <source>
        <dbReference type="ARBA" id="ARBA00004138"/>
    </source>
</evidence>
<sequence>MRLGGNPRPAGTGKTETVKSLGAQLGRLLRLCCNGRIFVGLCQVGAWGCFDEFNRLEERILSAVSQQIFSIQSGLRHQKDEVNILDRAVSLSPNVGIFVTTNPGYAGRSKFPDNLKQLFRQVAMIVPDKVLIAQVLLFSQGFKEAEALSSRVVDLFDRCSIKLSSQPHYDFGLRALKSVLASAGNLMRSSGVLPAPTAPDCPSEEDEVDIDAEDTIILKAIANAVVPKLVGEDVVKMSKLVEEVFPETKAAAFDEATLELHVVDVCKERGLDPQEAFIAKCLQLYQLQKLNHGIILFGPVGSGKSTVTAVLLDALQRHERIVTKLHVLEPKAMMKDDLYGRLDATTREWTDGIFTDILRKIIANNASAPTTFPRRHWIIFDGDVDPNWAENLNSVLDDNKMLTLPSGERLLLPSNVRILFEVDSLKHATMATVSRCGMVWVSPETVTDEMICMRELKDLHRATQSPLGTGRMGSDLVSEGCVDTLHRFFHPGGLVYRSLAYVKELPSGVHIMPFTATRGINAMFSLLSDHVHRAVSSCRNASIREKYLDKALIFSVCWGFGASLPLIHREQFAVFVASEAEACGVPVPINSCLLDYEVRVMDGQWTSWTNKVGRIDLDASQVLNADLVIPTIDTERHAQCINSWIASRRHFILCGPPGSGKSMTLLSSLRALGDSLQVASLNFSSESTPELLMRTLMTYCECCQTSTGWKLRPASGEAAPGGGASDKWLVVFCDEINLPVPDAYGTQRVIMFIRQIIESGGFYRPSDRSWVEVERILFVGACNPSTDAGRHAMSDRFLRHVPVLFMDYPSSDSLVQIYGTFIRAMLRLQPQLEEYADMLTKAMVSVYTSIGQTFTVAGCGQPHYFYSPRELTRWKIALYEAMMEYDCMSRMDLIRLFIHEAMRVFRDRLTTIEERTRADGIIDDTAKEYFGATEKELRRPLMFSHYGSKYYTEISIERMRVFVGAKLEEFYEEALSVKLSLFDTMLDHMTRIDRVLRQPLGHMLLVGASGVGKTVLSKFVSWMNGLSVYQLKTGKSYDIHSFEADLRHVMKRAGVKGERICFIFDESNVLGPAFLERMNALLAGGEVPGLFEGDEYNNLIQECRSSNETATTADANELFSTLRKSMDDANDAQRAVSAFGPI</sequence>
<dbReference type="Pfam" id="PF12774">
    <property type="entry name" value="AAA_6"/>
    <property type="match status" value="1"/>
</dbReference>
<dbReference type="InParanoid" id="C5LPY4"/>
<dbReference type="Gene3D" id="3.40.50.300">
    <property type="entry name" value="P-loop containing nucleotide triphosphate hydrolases"/>
    <property type="match status" value="3"/>
</dbReference>
<dbReference type="GO" id="GO:0030286">
    <property type="term" value="C:dynein complex"/>
    <property type="evidence" value="ECO:0007669"/>
    <property type="project" value="UniProtKB-KW"/>
</dbReference>
<keyword evidence="19" id="KW-1185">Reference proteome</keyword>
<dbReference type="GO" id="GO:0000070">
    <property type="term" value="P:mitotic sister chromatid segregation"/>
    <property type="evidence" value="ECO:0007669"/>
    <property type="project" value="UniProtKB-ARBA"/>
</dbReference>
<evidence type="ECO:0000256" key="7">
    <source>
        <dbReference type="ARBA" id="ARBA00022737"/>
    </source>
</evidence>
<evidence type="ECO:0000256" key="9">
    <source>
        <dbReference type="ARBA" id="ARBA00022840"/>
    </source>
</evidence>
<dbReference type="GO" id="GO:0045505">
    <property type="term" value="F:dynein intermediate chain binding"/>
    <property type="evidence" value="ECO:0007669"/>
    <property type="project" value="InterPro"/>
</dbReference>
<dbReference type="InterPro" id="IPR024317">
    <property type="entry name" value="Dynein_heavy_chain_D4_dom"/>
</dbReference>
<evidence type="ECO:0000256" key="6">
    <source>
        <dbReference type="ARBA" id="ARBA00022701"/>
    </source>
</evidence>
<keyword evidence="10" id="KW-0243">Dynein</keyword>
<dbReference type="Pfam" id="PF22597">
    <property type="entry name" value="DYN_lid"/>
    <property type="match status" value="1"/>
</dbReference>
<dbReference type="Pfam" id="PF17852">
    <property type="entry name" value="Dynein_AAA_lid"/>
    <property type="match status" value="1"/>
</dbReference>
<dbReference type="InterPro" id="IPR035699">
    <property type="entry name" value="AAA_6"/>
</dbReference>
<dbReference type="GO" id="GO:0000235">
    <property type="term" value="C:astral microtubule"/>
    <property type="evidence" value="ECO:0007669"/>
    <property type="project" value="UniProtKB-ARBA"/>
</dbReference>